<sequence>MRLATGTVKKIPKEQRLTNSHAFKAFLSKVIVI</sequence>
<dbReference type="EMBL" id="BART01037982">
    <property type="protein sequence ID" value="GAH12957.1"/>
    <property type="molecule type" value="Genomic_DNA"/>
</dbReference>
<protein>
    <submittedName>
        <fullName evidence="1">Uncharacterized protein</fullName>
    </submittedName>
</protein>
<gene>
    <name evidence="1" type="ORF">S01H4_63248</name>
</gene>
<proteinExistence type="predicted"/>
<feature type="non-terminal residue" evidence="1">
    <location>
        <position position="33"/>
    </location>
</feature>
<organism evidence="1">
    <name type="scientific">marine sediment metagenome</name>
    <dbReference type="NCBI Taxonomy" id="412755"/>
    <lineage>
        <taxon>unclassified sequences</taxon>
        <taxon>metagenomes</taxon>
        <taxon>ecological metagenomes</taxon>
    </lineage>
</organism>
<comment type="caution">
    <text evidence="1">The sequence shown here is derived from an EMBL/GenBank/DDBJ whole genome shotgun (WGS) entry which is preliminary data.</text>
</comment>
<name>X1CYN9_9ZZZZ</name>
<accession>X1CYN9</accession>
<evidence type="ECO:0000313" key="1">
    <source>
        <dbReference type="EMBL" id="GAH12957.1"/>
    </source>
</evidence>
<dbReference type="AlphaFoldDB" id="X1CYN9"/>
<reference evidence="1" key="1">
    <citation type="journal article" date="2014" name="Front. Microbiol.">
        <title>High frequency of phylogenetically diverse reductive dehalogenase-homologous genes in deep subseafloor sedimentary metagenomes.</title>
        <authorList>
            <person name="Kawai M."/>
            <person name="Futagami T."/>
            <person name="Toyoda A."/>
            <person name="Takaki Y."/>
            <person name="Nishi S."/>
            <person name="Hori S."/>
            <person name="Arai W."/>
            <person name="Tsubouchi T."/>
            <person name="Morono Y."/>
            <person name="Uchiyama I."/>
            <person name="Ito T."/>
            <person name="Fujiyama A."/>
            <person name="Inagaki F."/>
            <person name="Takami H."/>
        </authorList>
    </citation>
    <scope>NUCLEOTIDE SEQUENCE</scope>
    <source>
        <strain evidence="1">Expedition CK06-06</strain>
    </source>
</reference>